<dbReference type="EMBL" id="AFIG01000003">
    <property type="protein sequence ID" value="EGL53450.1"/>
    <property type="molecule type" value="Genomic_DNA"/>
</dbReference>
<dbReference type="AlphaFoldDB" id="F5T2F2"/>
<reference evidence="1 2" key="1">
    <citation type="journal article" date="2011" name="J. Bacteriol.">
        <title>Draft genome sequence of Methylophaga aminisulfidivorans MP T.</title>
        <authorList>
            <person name="Han G.H."/>
            <person name="Kim W."/>
            <person name="Chun J."/>
            <person name="Kim S.W."/>
        </authorList>
    </citation>
    <scope>NUCLEOTIDE SEQUENCE [LARGE SCALE GENOMIC DNA]</scope>
    <source>
        <strain evidence="2">MP(T)</strain>
    </source>
</reference>
<evidence type="ECO:0000313" key="1">
    <source>
        <dbReference type="EMBL" id="EGL53450.1"/>
    </source>
</evidence>
<dbReference type="STRING" id="1026882.MAMP_01080"/>
<comment type="caution">
    <text evidence="1">The sequence shown here is derived from an EMBL/GenBank/DDBJ whole genome shotgun (WGS) entry which is preliminary data.</text>
</comment>
<protein>
    <submittedName>
        <fullName evidence="1">Uncharacterized protein</fullName>
    </submittedName>
</protein>
<sequence>MAGTDSHAPKARLARCTDMIKSHERYIGKVSINPIDMVSQANLFQHLLCH</sequence>
<proteinExistence type="predicted"/>
<dbReference type="Proteomes" id="UP000003544">
    <property type="component" value="Unassembled WGS sequence"/>
</dbReference>
<keyword evidence="2" id="KW-1185">Reference proteome</keyword>
<evidence type="ECO:0000313" key="2">
    <source>
        <dbReference type="Proteomes" id="UP000003544"/>
    </source>
</evidence>
<organism evidence="1 2">
    <name type="scientific">Methylophaga aminisulfidivorans MP</name>
    <dbReference type="NCBI Taxonomy" id="1026882"/>
    <lineage>
        <taxon>Bacteria</taxon>
        <taxon>Pseudomonadati</taxon>
        <taxon>Pseudomonadota</taxon>
        <taxon>Gammaproteobacteria</taxon>
        <taxon>Thiotrichales</taxon>
        <taxon>Piscirickettsiaceae</taxon>
        <taxon>Methylophaga</taxon>
    </lineage>
</organism>
<gene>
    <name evidence="1" type="ORF">MAMP_01080</name>
</gene>
<name>F5T2F2_9GAMM</name>
<accession>F5T2F2</accession>